<dbReference type="RefSeq" id="WP_039680558.1">
    <property type="nucleotide sequence ID" value="NZ_JAWGXO010000008.1"/>
</dbReference>
<feature type="transmembrane region" description="Helical" evidence="1">
    <location>
        <begin position="295"/>
        <end position="319"/>
    </location>
</feature>
<protein>
    <submittedName>
        <fullName evidence="2">Membrane protein</fullName>
    </submittedName>
</protein>
<feature type="transmembrane region" description="Helical" evidence="1">
    <location>
        <begin position="163"/>
        <end position="184"/>
    </location>
</feature>
<feature type="transmembrane region" description="Helical" evidence="1">
    <location>
        <begin position="126"/>
        <end position="151"/>
    </location>
</feature>
<feature type="transmembrane region" description="Helical" evidence="1">
    <location>
        <begin position="53"/>
        <end position="77"/>
    </location>
</feature>
<feature type="transmembrane region" description="Helical" evidence="1">
    <location>
        <begin position="439"/>
        <end position="457"/>
    </location>
</feature>
<keyword evidence="3" id="KW-1185">Reference proteome</keyword>
<comment type="caution">
    <text evidence="2">The sequence shown here is derived from an EMBL/GenBank/DDBJ whole genome shotgun (WGS) entry which is preliminary data.</text>
</comment>
<accession>A0A0B3WPG9</accession>
<feature type="transmembrane region" description="Helical" evidence="1">
    <location>
        <begin position="190"/>
        <end position="206"/>
    </location>
</feature>
<dbReference type="AlphaFoldDB" id="A0A0B3WPG9"/>
<feature type="transmembrane region" description="Helical" evidence="1">
    <location>
        <begin position="410"/>
        <end position="433"/>
    </location>
</feature>
<reference evidence="2 3" key="1">
    <citation type="submission" date="2014-12" db="EMBL/GenBank/DDBJ databases">
        <title>Draft genome sequence of Terrisporobacter sp. 08-306576, isolated from the blood culture of a bacteremia patient.</title>
        <authorList>
            <person name="Lund L.C."/>
            <person name="Sydenham T.V."/>
            <person name="Hogh S.V."/>
            <person name="Skov M.N."/>
            <person name="Kemp M."/>
            <person name="Justesen U.S."/>
        </authorList>
    </citation>
    <scope>NUCLEOTIDE SEQUENCE [LARGE SCALE GENOMIC DNA]</scope>
    <source>
        <strain evidence="2 3">08-306576</strain>
    </source>
</reference>
<feature type="transmembrane region" description="Helical" evidence="1">
    <location>
        <begin position="28"/>
        <end position="47"/>
    </location>
</feature>
<proteinExistence type="predicted"/>
<name>A0A0B3WPG9_9FIRM</name>
<keyword evidence="1" id="KW-1133">Transmembrane helix</keyword>
<keyword evidence="1" id="KW-0472">Membrane</keyword>
<feature type="transmembrane region" description="Helical" evidence="1">
    <location>
        <begin position="263"/>
        <end position="283"/>
    </location>
</feature>
<feature type="transmembrane region" description="Helical" evidence="1">
    <location>
        <begin position="98"/>
        <end position="120"/>
    </location>
</feature>
<dbReference type="OrthoDB" id="8641791at2"/>
<gene>
    <name evidence="2" type="ORF">QX51_14225</name>
</gene>
<evidence type="ECO:0000313" key="2">
    <source>
        <dbReference type="EMBL" id="KHS56400.1"/>
    </source>
</evidence>
<keyword evidence="1" id="KW-0812">Transmembrane</keyword>
<dbReference type="Proteomes" id="UP000031189">
    <property type="component" value="Unassembled WGS sequence"/>
</dbReference>
<evidence type="ECO:0000256" key="1">
    <source>
        <dbReference type="SAM" id="Phobius"/>
    </source>
</evidence>
<feature type="transmembrane region" description="Helical" evidence="1">
    <location>
        <begin position="381"/>
        <end position="403"/>
    </location>
</feature>
<organism evidence="2 3">
    <name type="scientific">Terrisporobacter othiniensis</name>
    <dbReference type="NCBI Taxonomy" id="1577792"/>
    <lineage>
        <taxon>Bacteria</taxon>
        <taxon>Bacillati</taxon>
        <taxon>Bacillota</taxon>
        <taxon>Clostridia</taxon>
        <taxon>Peptostreptococcales</taxon>
        <taxon>Peptostreptococcaceae</taxon>
        <taxon>Terrisporobacter</taxon>
    </lineage>
</organism>
<sequence>MVLTGAHYIYIIFMVIILITMILKKESVVPCVLGIFFLGLFFTKNFVGALNGVFNSFVVALNELGGIILIIGIMVALSKALEENHAIDFMVKPFAKVIKSPTTAFFVSGIAMLVMSWFFWPSPACALIGAIFLPIAIRSGLPAMGLAVAINLFGHGLALSTDFVIQGAPSITAGAAGIPVQSVIIEGMPLYWTMAIVTISVAFYMLRRDIKRGMFEQELALARESDVELKEVGPKAKLSVFIVAIAFILDIVGMYVFDLKGGDATALLGGTSVALLVFVNALSSPTECLDKVSQHIIHGFGFAISIFAVIIPIAAFFYLGDSSVTTVFGDVLTKGSQGLLSDIGIALSNAVPFNKVAAAGIETVVGGITGLDGSGFSGMSLAGSLALVFGNAIHANVAILTALGQIAAIWVGGGCLVPWSLVAAAAICGVSPIELGKRNFIPIMIGFVVTTILAIFLL</sequence>
<feature type="transmembrane region" description="Helical" evidence="1">
    <location>
        <begin position="6"/>
        <end position="23"/>
    </location>
</feature>
<dbReference type="EMBL" id="JWHR01000113">
    <property type="protein sequence ID" value="KHS56400.1"/>
    <property type="molecule type" value="Genomic_DNA"/>
</dbReference>
<feature type="transmembrane region" description="Helical" evidence="1">
    <location>
        <begin position="238"/>
        <end position="257"/>
    </location>
</feature>
<evidence type="ECO:0000313" key="3">
    <source>
        <dbReference type="Proteomes" id="UP000031189"/>
    </source>
</evidence>